<name>A0A1I7F449_9BURK</name>
<dbReference type="OrthoDB" id="8687918at2"/>
<evidence type="ECO:0008006" key="4">
    <source>
        <dbReference type="Google" id="ProtNLM"/>
    </source>
</evidence>
<evidence type="ECO:0000313" key="3">
    <source>
        <dbReference type="Proteomes" id="UP000183656"/>
    </source>
</evidence>
<evidence type="ECO:0000256" key="1">
    <source>
        <dbReference type="SAM" id="Phobius"/>
    </source>
</evidence>
<reference evidence="2 3" key="1">
    <citation type="submission" date="2016-10" db="EMBL/GenBank/DDBJ databases">
        <authorList>
            <person name="de Groot N.N."/>
        </authorList>
    </citation>
    <scope>NUCLEOTIDE SEQUENCE [LARGE SCALE GENOMIC DNA]</scope>
    <source>
        <strain evidence="2 3">R-24608</strain>
    </source>
</reference>
<proteinExistence type="predicted"/>
<accession>A0A1I7F449</accession>
<dbReference type="AlphaFoldDB" id="A0A1I7F449"/>
<keyword evidence="3" id="KW-1185">Reference proteome</keyword>
<keyword evidence="1" id="KW-0472">Membrane</keyword>
<evidence type="ECO:0000313" key="2">
    <source>
        <dbReference type="EMBL" id="SFU30920.1"/>
    </source>
</evidence>
<protein>
    <recommendedName>
        <fullName evidence="4">Nicotinamide riboside transporter PnuC</fullName>
    </recommendedName>
</protein>
<dbReference type="STRING" id="343013.SAMN04489707_1001158"/>
<keyword evidence="1" id="KW-1133">Transmembrane helix</keyword>
<keyword evidence="1" id="KW-0812">Transmembrane</keyword>
<organism evidence="2 3">
    <name type="scientific">Paenacidovorax caeni</name>
    <dbReference type="NCBI Taxonomy" id="343013"/>
    <lineage>
        <taxon>Bacteria</taxon>
        <taxon>Pseudomonadati</taxon>
        <taxon>Pseudomonadota</taxon>
        <taxon>Betaproteobacteria</taxon>
        <taxon>Burkholderiales</taxon>
        <taxon>Comamonadaceae</taxon>
        <taxon>Paenacidovorax</taxon>
    </lineage>
</organism>
<dbReference type="RefSeq" id="WP_074930012.1">
    <property type="nucleotide sequence ID" value="NZ_CYIG01000007.1"/>
</dbReference>
<sequence>MQHVEMLSAALGLLGAILLATRSRYAGLAFVAWFVSNVGWLIFGARHDHWLFFVQQIGFTATSVLGIWNWLVRPTLHPAETEAAREQRARAVIDFILDLDFVSLTRGSYVLHTTAPVSYAALQGIYLAGEEEGQALERMRNGGQP</sequence>
<dbReference type="EMBL" id="FPBX01000001">
    <property type="protein sequence ID" value="SFU30920.1"/>
    <property type="molecule type" value="Genomic_DNA"/>
</dbReference>
<feature type="transmembrane region" description="Helical" evidence="1">
    <location>
        <begin position="50"/>
        <end position="71"/>
    </location>
</feature>
<gene>
    <name evidence="2" type="ORF">SAMN04489707_1001158</name>
</gene>
<dbReference type="Proteomes" id="UP000183656">
    <property type="component" value="Unassembled WGS sequence"/>
</dbReference>